<dbReference type="EMBL" id="BMIJ01000005">
    <property type="protein sequence ID" value="GGB97884.1"/>
    <property type="molecule type" value="Genomic_DNA"/>
</dbReference>
<keyword evidence="4" id="KW-1185">Reference proteome</keyword>
<evidence type="ECO:0000259" key="2">
    <source>
        <dbReference type="PROSITE" id="PS50405"/>
    </source>
</evidence>
<dbReference type="PROSITE" id="PS50405">
    <property type="entry name" value="GST_CTER"/>
    <property type="match status" value="1"/>
</dbReference>
<dbReference type="InterPro" id="IPR036249">
    <property type="entry name" value="Thioredoxin-like_sf"/>
</dbReference>
<evidence type="ECO:0000313" key="3">
    <source>
        <dbReference type="EMBL" id="GGB97884.1"/>
    </source>
</evidence>
<dbReference type="PANTHER" id="PTHR44051:SF8">
    <property type="entry name" value="GLUTATHIONE S-TRANSFERASE GSTA"/>
    <property type="match status" value="1"/>
</dbReference>
<dbReference type="Proteomes" id="UP000629025">
    <property type="component" value="Unassembled WGS sequence"/>
</dbReference>
<dbReference type="PANTHER" id="PTHR44051">
    <property type="entry name" value="GLUTATHIONE S-TRANSFERASE-RELATED"/>
    <property type="match status" value="1"/>
</dbReference>
<comment type="caution">
    <text evidence="3">The sequence shown here is derived from an EMBL/GenBank/DDBJ whole genome shotgun (WGS) entry which is preliminary data.</text>
</comment>
<feature type="domain" description="GST C-terminal" evidence="2">
    <location>
        <begin position="83"/>
        <end position="252"/>
    </location>
</feature>
<dbReference type="CDD" id="cd00570">
    <property type="entry name" value="GST_N_family"/>
    <property type="match status" value="1"/>
</dbReference>
<dbReference type="Gene3D" id="1.20.1050.10">
    <property type="match status" value="1"/>
</dbReference>
<protein>
    <recommendedName>
        <fullName evidence="5">Glutathione S-transferase</fullName>
    </recommendedName>
</protein>
<dbReference type="Pfam" id="PF00043">
    <property type="entry name" value="GST_C"/>
    <property type="match status" value="1"/>
</dbReference>
<sequence>MITLYQFPFSHYCEKVRWALDYKGLPFTTKNLLPGLHLRVTRKLAPGSSVPILVDNERIIQDSTEIITFLEEKYSAQPLTPRDPQHANEAMEWEAYLDEEIGTTLRLWFYYYALPDRNCALNFLLDGAPWYGRPLFAVIYPKVRDAMIEFMDINAESASRAKARLESALDRLDAALEGNRFLVGDRFSRADLTACALLSPYCAPGKSDTEIASAFPAPVADLREAHKNRPFFNWVLDTYRQYREPKAVGRPE</sequence>
<dbReference type="InterPro" id="IPR040079">
    <property type="entry name" value="Glutathione_S-Trfase"/>
</dbReference>
<evidence type="ECO:0000259" key="1">
    <source>
        <dbReference type="PROSITE" id="PS50404"/>
    </source>
</evidence>
<reference evidence="4" key="1">
    <citation type="journal article" date="2019" name="Int. J. Syst. Evol. Microbiol.">
        <title>The Global Catalogue of Microorganisms (GCM) 10K type strain sequencing project: providing services to taxonomists for standard genome sequencing and annotation.</title>
        <authorList>
            <consortium name="The Broad Institute Genomics Platform"/>
            <consortium name="The Broad Institute Genome Sequencing Center for Infectious Disease"/>
            <person name="Wu L."/>
            <person name="Ma J."/>
        </authorList>
    </citation>
    <scope>NUCLEOTIDE SEQUENCE [LARGE SCALE GENOMIC DNA]</scope>
    <source>
        <strain evidence="4">CGMCC 1.15341</strain>
    </source>
</reference>
<name>A0ABQ1KJI8_9GAMM</name>
<proteinExistence type="predicted"/>
<dbReference type="InterPro" id="IPR010987">
    <property type="entry name" value="Glutathione-S-Trfase_C-like"/>
</dbReference>
<evidence type="ECO:0008006" key="5">
    <source>
        <dbReference type="Google" id="ProtNLM"/>
    </source>
</evidence>
<dbReference type="SFLD" id="SFLDG00358">
    <property type="entry name" value="Main_(cytGST)"/>
    <property type="match status" value="1"/>
</dbReference>
<dbReference type="InterPro" id="IPR004045">
    <property type="entry name" value="Glutathione_S-Trfase_N"/>
</dbReference>
<dbReference type="PROSITE" id="PS50404">
    <property type="entry name" value="GST_NTER"/>
    <property type="match status" value="1"/>
</dbReference>
<dbReference type="InterPro" id="IPR004046">
    <property type="entry name" value="GST_C"/>
</dbReference>
<dbReference type="Pfam" id="PF13417">
    <property type="entry name" value="GST_N_3"/>
    <property type="match status" value="1"/>
</dbReference>
<dbReference type="Gene3D" id="3.40.30.10">
    <property type="entry name" value="Glutaredoxin"/>
    <property type="match status" value="1"/>
</dbReference>
<gene>
    <name evidence="3" type="ORF">GCM10011352_24990</name>
</gene>
<dbReference type="SFLD" id="SFLDS00019">
    <property type="entry name" value="Glutathione_Transferase_(cytos"/>
    <property type="match status" value="1"/>
</dbReference>
<accession>A0ABQ1KJI8</accession>
<dbReference type="SUPFAM" id="SSF47616">
    <property type="entry name" value="GST C-terminal domain-like"/>
    <property type="match status" value="1"/>
</dbReference>
<evidence type="ECO:0000313" key="4">
    <source>
        <dbReference type="Proteomes" id="UP000629025"/>
    </source>
</evidence>
<dbReference type="InterPro" id="IPR036282">
    <property type="entry name" value="Glutathione-S-Trfase_C_sf"/>
</dbReference>
<feature type="domain" description="GST N-terminal" evidence="1">
    <location>
        <begin position="1"/>
        <end position="78"/>
    </location>
</feature>
<dbReference type="SUPFAM" id="SSF52833">
    <property type="entry name" value="Thioredoxin-like"/>
    <property type="match status" value="1"/>
</dbReference>
<dbReference type="PROSITE" id="PS51354">
    <property type="entry name" value="GLUTAREDOXIN_2"/>
    <property type="match status" value="1"/>
</dbReference>
<dbReference type="RefSeq" id="WP_188748813.1">
    <property type="nucleotide sequence ID" value="NZ_BMIJ01000005.1"/>
</dbReference>
<organism evidence="3 4">
    <name type="scientific">Marinobacterium zhoushanense</name>
    <dbReference type="NCBI Taxonomy" id="1679163"/>
    <lineage>
        <taxon>Bacteria</taxon>
        <taxon>Pseudomonadati</taxon>
        <taxon>Pseudomonadota</taxon>
        <taxon>Gammaproteobacteria</taxon>
        <taxon>Oceanospirillales</taxon>
        <taxon>Oceanospirillaceae</taxon>
        <taxon>Marinobacterium</taxon>
    </lineage>
</organism>